<dbReference type="InterPro" id="IPR036938">
    <property type="entry name" value="PAP2/HPO_sf"/>
</dbReference>
<dbReference type="Pfam" id="PF01569">
    <property type="entry name" value="PAP2"/>
    <property type="match status" value="1"/>
</dbReference>
<evidence type="ECO:0000256" key="4">
    <source>
        <dbReference type="ARBA" id="ARBA00022801"/>
    </source>
</evidence>
<name>A0ABW0Z5E9_9ACTN</name>
<dbReference type="PANTHER" id="PTHR14969:SF62">
    <property type="entry name" value="DECAPRENYLPHOSPHORYL-5-PHOSPHORIBOSE PHOSPHATASE RV3807C-RELATED"/>
    <property type="match status" value="1"/>
</dbReference>
<evidence type="ECO:0000313" key="10">
    <source>
        <dbReference type="Proteomes" id="UP001596083"/>
    </source>
</evidence>
<proteinExistence type="predicted"/>
<keyword evidence="3 7" id="KW-0812">Transmembrane</keyword>
<dbReference type="Gene3D" id="1.20.144.10">
    <property type="entry name" value="Phosphatidic acid phosphatase type 2/haloperoxidase"/>
    <property type="match status" value="1"/>
</dbReference>
<comment type="caution">
    <text evidence="9">The sequence shown here is derived from an EMBL/GenBank/DDBJ whole genome shotgun (WGS) entry which is preliminary data.</text>
</comment>
<keyword evidence="4" id="KW-0378">Hydrolase</keyword>
<dbReference type="PANTHER" id="PTHR14969">
    <property type="entry name" value="SPHINGOSINE-1-PHOSPHATE PHOSPHOHYDROLASE"/>
    <property type="match status" value="1"/>
</dbReference>
<evidence type="ECO:0000256" key="6">
    <source>
        <dbReference type="ARBA" id="ARBA00023136"/>
    </source>
</evidence>
<comment type="subcellular location">
    <subcellularLocation>
        <location evidence="1">Cell membrane</location>
        <topology evidence="1">Multi-pass membrane protein</topology>
    </subcellularLocation>
</comment>
<protein>
    <submittedName>
        <fullName evidence="9">Phosphatase PAP2 family protein</fullName>
    </submittedName>
</protein>
<dbReference type="RefSeq" id="WP_390316926.1">
    <property type="nucleotide sequence ID" value="NZ_JBHSPB010000008.1"/>
</dbReference>
<dbReference type="Proteomes" id="UP001596083">
    <property type="component" value="Unassembled WGS sequence"/>
</dbReference>
<evidence type="ECO:0000256" key="2">
    <source>
        <dbReference type="ARBA" id="ARBA00022475"/>
    </source>
</evidence>
<evidence type="ECO:0000256" key="7">
    <source>
        <dbReference type="SAM" id="Phobius"/>
    </source>
</evidence>
<dbReference type="EMBL" id="JBHSPB010000008">
    <property type="protein sequence ID" value="MFC5721620.1"/>
    <property type="molecule type" value="Genomic_DNA"/>
</dbReference>
<evidence type="ECO:0000259" key="8">
    <source>
        <dbReference type="SMART" id="SM00014"/>
    </source>
</evidence>
<feature type="transmembrane region" description="Helical" evidence="7">
    <location>
        <begin position="67"/>
        <end position="86"/>
    </location>
</feature>
<keyword evidence="6 7" id="KW-0472">Membrane</keyword>
<dbReference type="InterPro" id="IPR000326">
    <property type="entry name" value="PAP2/HPO"/>
</dbReference>
<keyword evidence="10" id="KW-1185">Reference proteome</keyword>
<sequence length="208" mass="21810">MSAPGAPVPLALDGSRIDGSLYGDVTDAARHAPWALNDVISFWSSFGLAFFALLTLLAWWRARGADAAVMARVLAAPVVVGVVYAADMALKSLVREPRPCRALPHSFTLESCPAPGDWSFPSNHAVIAFSVATVLWFAHRRIGAVAALAALAMAASRVWVGVHYPHDVVAGALVGVVLSVPLTLAASRGAGWVERARGGRLRPLLASA</sequence>
<feature type="transmembrane region" description="Helical" evidence="7">
    <location>
        <begin position="118"/>
        <end position="137"/>
    </location>
</feature>
<dbReference type="SUPFAM" id="SSF48317">
    <property type="entry name" value="Acid phosphatase/Vanadium-dependent haloperoxidase"/>
    <property type="match status" value="1"/>
</dbReference>
<gene>
    <name evidence="9" type="ORF">ACFP1Z_15725</name>
</gene>
<evidence type="ECO:0000313" key="9">
    <source>
        <dbReference type="EMBL" id="MFC5721620.1"/>
    </source>
</evidence>
<feature type="transmembrane region" description="Helical" evidence="7">
    <location>
        <begin position="144"/>
        <end position="162"/>
    </location>
</feature>
<feature type="transmembrane region" description="Helical" evidence="7">
    <location>
        <begin position="168"/>
        <end position="187"/>
    </location>
</feature>
<evidence type="ECO:0000256" key="1">
    <source>
        <dbReference type="ARBA" id="ARBA00004651"/>
    </source>
</evidence>
<evidence type="ECO:0000256" key="3">
    <source>
        <dbReference type="ARBA" id="ARBA00022692"/>
    </source>
</evidence>
<feature type="domain" description="Phosphatidic acid phosphatase type 2/haloperoxidase" evidence="8">
    <location>
        <begin position="70"/>
        <end position="183"/>
    </location>
</feature>
<feature type="transmembrane region" description="Helical" evidence="7">
    <location>
        <begin position="40"/>
        <end position="60"/>
    </location>
</feature>
<evidence type="ECO:0000256" key="5">
    <source>
        <dbReference type="ARBA" id="ARBA00022989"/>
    </source>
</evidence>
<organism evidence="9 10">
    <name type="scientific">Streptomyces gamaensis</name>
    <dbReference type="NCBI Taxonomy" id="1763542"/>
    <lineage>
        <taxon>Bacteria</taxon>
        <taxon>Bacillati</taxon>
        <taxon>Actinomycetota</taxon>
        <taxon>Actinomycetes</taxon>
        <taxon>Kitasatosporales</taxon>
        <taxon>Streptomycetaceae</taxon>
        <taxon>Streptomyces</taxon>
    </lineage>
</organism>
<keyword evidence="5 7" id="KW-1133">Transmembrane helix</keyword>
<dbReference type="SMART" id="SM00014">
    <property type="entry name" value="acidPPc"/>
    <property type="match status" value="1"/>
</dbReference>
<accession>A0ABW0Z5E9</accession>
<keyword evidence="2" id="KW-1003">Cell membrane</keyword>
<reference evidence="10" key="1">
    <citation type="journal article" date="2019" name="Int. J. Syst. Evol. Microbiol.">
        <title>The Global Catalogue of Microorganisms (GCM) 10K type strain sequencing project: providing services to taxonomists for standard genome sequencing and annotation.</title>
        <authorList>
            <consortium name="The Broad Institute Genomics Platform"/>
            <consortium name="The Broad Institute Genome Sequencing Center for Infectious Disease"/>
            <person name="Wu L."/>
            <person name="Ma J."/>
        </authorList>
    </citation>
    <scope>NUCLEOTIDE SEQUENCE [LARGE SCALE GENOMIC DNA]</scope>
    <source>
        <strain evidence="10">CGMCC 4.7304</strain>
    </source>
</reference>